<keyword evidence="2" id="KW-1185">Reference proteome</keyword>
<dbReference type="EnsemblMetazoa" id="GMOY008438-RA">
    <property type="protein sequence ID" value="GMOY008438-PA"/>
    <property type="gene ID" value="GMOY008438"/>
</dbReference>
<organism evidence="1 2">
    <name type="scientific">Glossina morsitans morsitans</name>
    <name type="common">Savannah tsetse fly</name>
    <dbReference type="NCBI Taxonomy" id="37546"/>
    <lineage>
        <taxon>Eukaryota</taxon>
        <taxon>Metazoa</taxon>
        <taxon>Ecdysozoa</taxon>
        <taxon>Arthropoda</taxon>
        <taxon>Hexapoda</taxon>
        <taxon>Insecta</taxon>
        <taxon>Pterygota</taxon>
        <taxon>Neoptera</taxon>
        <taxon>Endopterygota</taxon>
        <taxon>Diptera</taxon>
        <taxon>Brachycera</taxon>
        <taxon>Muscomorpha</taxon>
        <taxon>Hippoboscoidea</taxon>
        <taxon>Glossinidae</taxon>
        <taxon>Glossina</taxon>
    </lineage>
</organism>
<dbReference type="Proteomes" id="UP000092444">
    <property type="component" value="Unassembled WGS sequence"/>
</dbReference>
<evidence type="ECO:0000313" key="1">
    <source>
        <dbReference type="EnsemblMetazoa" id="GMOY008438-PA"/>
    </source>
</evidence>
<name>A0A1B0G542_GLOMM</name>
<accession>A0A1B0G542</accession>
<dbReference type="VEuPathDB" id="VectorBase:GMOY008438"/>
<dbReference type="AlphaFoldDB" id="A0A1B0G542"/>
<evidence type="ECO:0000313" key="2">
    <source>
        <dbReference type="Proteomes" id="UP000092444"/>
    </source>
</evidence>
<reference evidence="1" key="1">
    <citation type="submission" date="2020-05" db="UniProtKB">
        <authorList>
            <consortium name="EnsemblMetazoa"/>
        </authorList>
    </citation>
    <scope>IDENTIFICATION</scope>
    <source>
        <strain evidence="1">Yale</strain>
    </source>
</reference>
<protein>
    <submittedName>
        <fullName evidence="1">Uncharacterized protein</fullName>
    </submittedName>
</protein>
<proteinExistence type="predicted"/>
<dbReference type="EMBL" id="CCAG010000735">
    <property type="status" value="NOT_ANNOTATED_CDS"/>
    <property type="molecule type" value="Genomic_DNA"/>
</dbReference>
<sequence>MVIDMILNIVTIMGQSKTILVPVRPSILVTV</sequence>